<proteinExistence type="predicted"/>
<dbReference type="GO" id="GO:0001228">
    <property type="term" value="F:DNA-binding transcription activator activity, RNA polymerase II-specific"/>
    <property type="evidence" value="ECO:0007669"/>
    <property type="project" value="TreeGrafter"/>
</dbReference>
<accession>A0A9P4WR43</accession>
<comment type="subcellular location">
    <subcellularLocation>
        <location evidence="1">Nucleus</location>
    </subcellularLocation>
</comment>
<sequence>MSNAQYISWSDSLIVMPGYSSGGAAIEYPSPVSRRPSLCPSEGGRRDSSIGFVSAMESKGQWSSIGSDSKSPLAQFGFFKNLTEKKTTRDGQTPKRRGPKPDSKPALTRRQELNRQAQRTHRERKEMYIKALEQEVLRLKETFGTTSRERDQFAEENRRLKELLMAHGIAFDSISSPPNGLAVNMGSSTYSSSGSVSGYGPGSASTGYTSPPSVHQRNGSISHDMMMPQSMHAHAMQPNQQGSGLDYDQIGVDFVLTLERPCMDHMQFLMVRAHDAEETISGHALMATAPPDSHIANHPEEKYPHQMPDVAMPDLMKLLDLSARLPLDGEITPIMAWVMILKDQNFKTLTKEEIGAIKGELLAKVRCYGFGAVLEEFEVRDALMNALAGKGMQMVGA</sequence>
<name>A0A9P4WR43_9PLEO</name>
<evidence type="ECO:0000256" key="2">
    <source>
        <dbReference type="ARBA" id="ARBA00023242"/>
    </source>
</evidence>
<dbReference type="PANTHER" id="PTHR40621:SF6">
    <property type="entry name" value="AP-1-LIKE TRANSCRIPTION FACTOR YAP1-RELATED"/>
    <property type="match status" value="1"/>
</dbReference>
<dbReference type="CDD" id="cd14688">
    <property type="entry name" value="bZIP_YAP"/>
    <property type="match status" value="1"/>
</dbReference>
<keyword evidence="6" id="KW-1185">Reference proteome</keyword>
<evidence type="ECO:0000313" key="6">
    <source>
        <dbReference type="Proteomes" id="UP000758155"/>
    </source>
</evidence>
<dbReference type="PANTHER" id="PTHR40621">
    <property type="entry name" value="TRANSCRIPTION FACTOR KAPC-RELATED"/>
    <property type="match status" value="1"/>
</dbReference>
<evidence type="ECO:0000256" key="3">
    <source>
        <dbReference type="SAM" id="MobiDB-lite"/>
    </source>
</evidence>
<dbReference type="SUPFAM" id="SSF57959">
    <property type="entry name" value="Leucine zipper domain"/>
    <property type="match status" value="1"/>
</dbReference>
<evidence type="ECO:0000259" key="4">
    <source>
        <dbReference type="PROSITE" id="PS50217"/>
    </source>
</evidence>
<keyword evidence="2" id="KW-0539">Nucleus</keyword>
<feature type="compositionally biased region" description="Low complexity" evidence="3">
    <location>
        <begin position="188"/>
        <end position="205"/>
    </location>
</feature>
<dbReference type="SMART" id="SM00338">
    <property type="entry name" value="BRLZ"/>
    <property type="match status" value="1"/>
</dbReference>
<feature type="compositionally biased region" description="Basic and acidic residues" evidence="3">
    <location>
        <begin position="83"/>
        <end position="113"/>
    </location>
</feature>
<organism evidence="5 6">
    <name type="scientific">Didymella heteroderae</name>
    <dbReference type="NCBI Taxonomy" id="1769908"/>
    <lineage>
        <taxon>Eukaryota</taxon>
        <taxon>Fungi</taxon>
        <taxon>Dikarya</taxon>
        <taxon>Ascomycota</taxon>
        <taxon>Pezizomycotina</taxon>
        <taxon>Dothideomycetes</taxon>
        <taxon>Pleosporomycetidae</taxon>
        <taxon>Pleosporales</taxon>
        <taxon>Pleosporineae</taxon>
        <taxon>Didymellaceae</taxon>
        <taxon>Didymella</taxon>
    </lineage>
</organism>
<dbReference type="InterPro" id="IPR046347">
    <property type="entry name" value="bZIP_sf"/>
</dbReference>
<evidence type="ECO:0000256" key="1">
    <source>
        <dbReference type="ARBA" id="ARBA00004123"/>
    </source>
</evidence>
<dbReference type="GO" id="GO:0000976">
    <property type="term" value="F:transcription cis-regulatory region binding"/>
    <property type="evidence" value="ECO:0007669"/>
    <property type="project" value="InterPro"/>
</dbReference>
<feature type="region of interest" description="Disordered" evidence="3">
    <location>
        <begin position="26"/>
        <end position="46"/>
    </location>
</feature>
<dbReference type="InterPro" id="IPR050936">
    <property type="entry name" value="AP-1-like"/>
</dbReference>
<feature type="region of interest" description="Disordered" evidence="3">
    <location>
        <begin position="83"/>
        <end position="123"/>
    </location>
</feature>
<feature type="region of interest" description="Disordered" evidence="3">
    <location>
        <begin position="188"/>
        <end position="221"/>
    </location>
</feature>
<evidence type="ECO:0000313" key="5">
    <source>
        <dbReference type="EMBL" id="KAF3040135.1"/>
    </source>
</evidence>
<feature type="compositionally biased region" description="Polar residues" evidence="3">
    <location>
        <begin position="206"/>
        <end position="221"/>
    </location>
</feature>
<dbReference type="EMBL" id="SWKV01000027">
    <property type="protein sequence ID" value="KAF3040135.1"/>
    <property type="molecule type" value="Genomic_DNA"/>
</dbReference>
<protein>
    <recommendedName>
        <fullName evidence="4">BZIP domain-containing protein</fullName>
    </recommendedName>
</protein>
<dbReference type="PROSITE" id="PS50217">
    <property type="entry name" value="BZIP"/>
    <property type="match status" value="1"/>
</dbReference>
<dbReference type="AlphaFoldDB" id="A0A9P4WR43"/>
<dbReference type="Proteomes" id="UP000758155">
    <property type="component" value="Unassembled WGS sequence"/>
</dbReference>
<comment type="caution">
    <text evidence="5">The sequence shown here is derived from an EMBL/GenBank/DDBJ whole genome shotgun (WGS) entry which is preliminary data.</text>
</comment>
<dbReference type="OrthoDB" id="2590011at2759"/>
<gene>
    <name evidence="5" type="ORF">E8E12_008639</name>
</gene>
<dbReference type="InterPro" id="IPR004827">
    <property type="entry name" value="bZIP"/>
</dbReference>
<feature type="domain" description="BZIP" evidence="4">
    <location>
        <begin position="109"/>
        <end position="167"/>
    </location>
</feature>
<dbReference type="GO" id="GO:0090575">
    <property type="term" value="C:RNA polymerase II transcription regulator complex"/>
    <property type="evidence" value="ECO:0007669"/>
    <property type="project" value="TreeGrafter"/>
</dbReference>
<dbReference type="Gene3D" id="1.20.5.170">
    <property type="match status" value="1"/>
</dbReference>
<reference evidence="5" key="1">
    <citation type="submission" date="2019-04" db="EMBL/GenBank/DDBJ databases">
        <title>Sequencing of skin fungus with MAO and IRED activity.</title>
        <authorList>
            <person name="Marsaioli A.J."/>
            <person name="Bonatto J.M.C."/>
            <person name="Reis Junior O."/>
        </authorList>
    </citation>
    <scope>NUCLEOTIDE SEQUENCE</scope>
    <source>
        <strain evidence="5">28M1</strain>
    </source>
</reference>